<keyword evidence="4" id="KW-1133">Transmembrane helix</keyword>
<dbReference type="InterPro" id="IPR005754">
    <property type="entry name" value="Sortase"/>
</dbReference>
<sequence>MTMCAVPLMTGSGVDATAHGATGRTGGGAPGATDARATVAPAGGSAVLETARRRCASSPETWRTILFGREQVPSRRARTARRRLRARRRRQVIRLTATYVAAMTLGMGTFVWMAVTQANANQAAVEQLAAAQSSAMQARAASLREDIAKARAYNRRIAATPQVIGEALFDGESPAGDFSFRDDAEYHAILDLGDGIMGALRIPKIGLTLPIRHGADDYVLANGVGHLHGTSMPVGGASTHTVLTGHRGLADKELFTRLDELTAGDPFYLELGDGTVLAYLVHDIRVAEPHDTAMLAVRHDADLATLVTCTPVMLNTHRLLVTGRRASMPDVAPPPEEAPGDRHPKAVSAAASGGCLTVGWGSTAVTGDGIRRRAASPPRHERSGLT</sequence>
<gene>
    <name evidence="5" type="ORF">GFD24_00560</name>
</gene>
<dbReference type="Pfam" id="PF04203">
    <property type="entry name" value="Sortase"/>
    <property type="match status" value="1"/>
</dbReference>
<accession>A0A7K3T8D2</accession>
<name>A0A7K3T8D2_9BIFI</name>
<evidence type="ECO:0000256" key="4">
    <source>
        <dbReference type="SAM" id="Phobius"/>
    </source>
</evidence>
<dbReference type="OrthoDB" id="3232961at2"/>
<dbReference type="CDD" id="cd05827">
    <property type="entry name" value="Sortase_C"/>
    <property type="match status" value="1"/>
</dbReference>
<dbReference type="InterPro" id="IPR023365">
    <property type="entry name" value="Sortase_dom-sf"/>
</dbReference>
<reference evidence="5 6" key="1">
    <citation type="submission" date="2019-10" db="EMBL/GenBank/DDBJ databases">
        <title>Bifidobacterium from non-human primates.</title>
        <authorList>
            <person name="Modesto M."/>
        </authorList>
    </citation>
    <scope>NUCLEOTIDE SEQUENCE [LARGE SCALE GENOMIC DNA]</scope>
    <source>
        <strain evidence="5 6">TREM</strain>
    </source>
</reference>
<evidence type="ECO:0000313" key="5">
    <source>
        <dbReference type="EMBL" id="NEG70745.1"/>
    </source>
</evidence>
<proteinExistence type="predicted"/>
<evidence type="ECO:0000256" key="1">
    <source>
        <dbReference type="ARBA" id="ARBA00022801"/>
    </source>
</evidence>
<feature type="active site" description="Proton donor/acceptor" evidence="2">
    <location>
        <position position="246"/>
    </location>
</feature>
<comment type="caution">
    <text evidence="5">The sequence shown here is derived from an EMBL/GenBank/DDBJ whole genome shotgun (WGS) entry which is preliminary data.</text>
</comment>
<dbReference type="AlphaFoldDB" id="A0A7K3T8D2"/>
<feature type="region of interest" description="Disordered" evidence="3">
    <location>
        <begin position="325"/>
        <end position="347"/>
    </location>
</feature>
<dbReference type="EMBL" id="WHZX01000001">
    <property type="protein sequence ID" value="NEG70745.1"/>
    <property type="molecule type" value="Genomic_DNA"/>
</dbReference>
<dbReference type="Proteomes" id="UP000469943">
    <property type="component" value="Unassembled WGS sequence"/>
</dbReference>
<dbReference type="InterPro" id="IPR042002">
    <property type="entry name" value="Sortase_C"/>
</dbReference>
<dbReference type="NCBIfam" id="NF033745">
    <property type="entry name" value="class_C_sortase"/>
    <property type="match status" value="1"/>
</dbReference>
<protein>
    <submittedName>
        <fullName evidence="5">Class C sortase</fullName>
    </submittedName>
</protein>
<keyword evidence="1" id="KW-0378">Hydrolase</keyword>
<evidence type="ECO:0000256" key="2">
    <source>
        <dbReference type="PIRSR" id="PIRSR605754-1"/>
    </source>
</evidence>
<evidence type="ECO:0000256" key="3">
    <source>
        <dbReference type="SAM" id="MobiDB-lite"/>
    </source>
</evidence>
<dbReference type="SUPFAM" id="SSF63817">
    <property type="entry name" value="Sortase"/>
    <property type="match status" value="1"/>
</dbReference>
<feature type="region of interest" description="Disordered" evidence="3">
    <location>
        <begin position="367"/>
        <end position="386"/>
    </location>
</feature>
<organism evidence="5 6">
    <name type="scientific">Bifidobacterium ramosum</name>
    <dbReference type="NCBI Taxonomy" id="1798158"/>
    <lineage>
        <taxon>Bacteria</taxon>
        <taxon>Bacillati</taxon>
        <taxon>Actinomycetota</taxon>
        <taxon>Actinomycetes</taxon>
        <taxon>Bifidobacteriales</taxon>
        <taxon>Bifidobacteriaceae</taxon>
        <taxon>Bifidobacterium</taxon>
    </lineage>
</organism>
<dbReference type="NCBIfam" id="TIGR01076">
    <property type="entry name" value="sortase_fam"/>
    <property type="match status" value="1"/>
</dbReference>
<feature type="active site" description="Acyl-thioester intermediate" evidence="2">
    <location>
        <position position="309"/>
    </location>
</feature>
<feature type="region of interest" description="Disordered" evidence="3">
    <location>
        <begin position="14"/>
        <end position="33"/>
    </location>
</feature>
<feature type="transmembrane region" description="Helical" evidence="4">
    <location>
        <begin position="92"/>
        <end position="115"/>
    </location>
</feature>
<keyword evidence="4" id="KW-0472">Membrane</keyword>
<keyword evidence="4" id="KW-0812">Transmembrane</keyword>
<dbReference type="Gene3D" id="2.40.260.10">
    <property type="entry name" value="Sortase"/>
    <property type="match status" value="1"/>
</dbReference>
<dbReference type="GO" id="GO:0016787">
    <property type="term" value="F:hydrolase activity"/>
    <property type="evidence" value="ECO:0007669"/>
    <property type="project" value="UniProtKB-KW"/>
</dbReference>
<evidence type="ECO:0000313" key="6">
    <source>
        <dbReference type="Proteomes" id="UP000469943"/>
    </source>
</evidence>